<dbReference type="GO" id="GO:0005975">
    <property type="term" value="P:carbohydrate metabolic process"/>
    <property type="evidence" value="ECO:0007669"/>
    <property type="project" value="UniProtKB-ARBA"/>
</dbReference>
<proteinExistence type="predicted"/>
<dbReference type="Gene3D" id="3.40.720.10">
    <property type="entry name" value="Alkaline Phosphatase, subunit A"/>
    <property type="match status" value="1"/>
</dbReference>
<dbReference type="Proteomes" id="UP000031246">
    <property type="component" value="Unassembled WGS sequence"/>
</dbReference>
<keyword evidence="3" id="KW-1185">Reference proteome</keyword>
<dbReference type="Pfam" id="PF02210">
    <property type="entry name" value="Laminin_G_2"/>
    <property type="match status" value="1"/>
</dbReference>
<dbReference type="RefSeq" id="WP_039476873.1">
    <property type="nucleotide sequence ID" value="NZ_JSYN01000015.1"/>
</dbReference>
<name>A0A0C1FKK0_9SPHI</name>
<sequence length="589" mass="62153">MKKITSLVFEIKTLSITAVLGIILLVSSCNKNFDNVLPTSFRNDTLGLGNNSKKVLYIILDGVKGSVVSSLAPANLTQITTNSIYSYDGVADYQRNAITNAASWTTMLTGVDYTKHNVTTEAFTGINLQTTPTLFTGIKSNLGNVRTVSLASTAAFNDNLAADATVKQTLADDAAVKTAVVAELTTNNPALLVAQFHSAEVAGLANGYTASTAAYTTAINTLDAYVGEILAALKARKTYALENWLVVVAANKGGAATSGGAPGSNIYADDSRNTFVAFYNPKFQTNAVIKPDVSNLPYSGIGAKFNATNGAVQSDANFLNLGTNIEATIRFNIRWDGSTGNSGYPAILQKRGVTGGITPGIPGWAFIKDDGGIISFNASFSGATGNTQAKGPASQKLDDGKWHSVAVRFYNSGTTHTASMFVDGIAAQQPNLSLTVSGGANGNLNTTSPLTFGKYSNVDCFITEFAVYNIAIPNADIIAASKKTPLTPITDPYYNNLVAYYRTNEGVGSVLNDALGKSPVMNLVGAANWTNYADISPNLSPAISEAAFKVVPNGVDIPVFIYNWMNITIPAQWGLMGKFYNPTVNLPKN</sequence>
<evidence type="ECO:0000259" key="1">
    <source>
        <dbReference type="Pfam" id="PF02210"/>
    </source>
</evidence>
<organism evidence="2 3">
    <name type="scientific">Pedobacter kyungheensis</name>
    <dbReference type="NCBI Taxonomy" id="1069985"/>
    <lineage>
        <taxon>Bacteria</taxon>
        <taxon>Pseudomonadati</taxon>
        <taxon>Bacteroidota</taxon>
        <taxon>Sphingobacteriia</taxon>
        <taxon>Sphingobacteriales</taxon>
        <taxon>Sphingobacteriaceae</taxon>
        <taxon>Pedobacter</taxon>
    </lineage>
</organism>
<evidence type="ECO:0000313" key="3">
    <source>
        <dbReference type="Proteomes" id="UP000031246"/>
    </source>
</evidence>
<dbReference type="SUPFAM" id="SSF53649">
    <property type="entry name" value="Alkaline phosphatase-like"/>
    <property type="match status" value="1"/>
</dbReference>
<dbReference type="SUPFAM" id="SSF49899">
    <property type="entry name" value="Concanavalin A-like lectins/glucanases"/>
    <property type="match status" value="1"/>
</dbReference>
<dbReference type="PROSITE" id="PS51257">
    <property type="entry name" value="PROKAR_LIPOPROTEIN"/>
    <property type="match status" value="1"/>
</dbReference>
<accession>A0A0C1FKK0</accession>
<dbReference type="AlphaFoldDB" id="A0A0C1FKK0"/>
<protein>
    <recommendedName>
        <fullName evidence="1">Laminin G domain-containing protein</fullName>
    </recommendedName>
</protein>
<dbReference type="GO" id="GO:0004553">
    <property type="term" value="F:hydrolase activity, hydrolyzing O-glycosyl compounds"/>
    <property type="evidence" value="ECO:0007669"/>
    <property type="project" value="UniProtKB-ARBA"/>
</dbReference>
<evidence type="ECO:0000313" key="2">
    <source>
        <dbReference type="EMBL" id="KIA93442.1"/>
    </source>
</evidence>
<dbReference type="OrthoDB" id="279982at2"/>
<dbReference type="EMBL" id="JSYN01000015">
    <property type="protein sequence ID" value="KIA93442.1"/>
    <property type="molecule type" value="Genomic_DNA"/>
</dbReference>
<reference evidence="2 3" key="1">
    <citation type="submission" date="2014-10" db="EMBL/GenBank/DDBJ databases">
        <title>Pedobacter Kyungheensis.</title>
        <authorList>
            <person name="Anderson B.M."/>
            <person name="Newman J.D."/>
        </authorList>
    </citation>
    <scope>NUCLEOTIDE SEQUENCE [LARGE SCALE GENOMIC DNA]</scope>
    <source>
        <strain evidence="2 3">KACC 16221</strain>
    </source>
</reference>
<dbReference type="Gene3D" id="2.60.120.200">
    <property type="match status" value="1"/>
</dbReference>
<dbReference type="InterPro" id="IPR017850">
    <property type="entry name" value="Alkaline_phosphatase_core_sf"/>
</dbReference>
<dbReference type="InterPro" id="IPR001791">
    <property type="entry name" value="Laminin_G"/>
</dbReference>
<comment type="caution">
    <text evidence="2">The sequence shown here is derived from an EMBL/GenBank/DDBJ whole genome shotgun (WGS) entry which is preliminary data.</text>
</comment>
<dbReference type="InterPro" id="IPR013320">
    <property type="entry name" value="ConA-like_dom_sf"/>
</dbReference>
<gene>
    <name evidence="2" type="ORF">OC25_13535</name>
</gene>
<feature type="domain" description="Laminin G" evidence="1">
    <location>
        <begin position="374"/>
        <end position="455"/>
    </location>
</feature>